<keyword evidence="7" id="KW-0175">Coiled coil</keyword>
<evidence type="ECO:0000256" key="2">
    <source>
        <dbReference type="ARBA" id="ARBA00012438"/>
    </source>
</evidence>
<dbReference type="Pfam" id="PF00512">
    <property type="entry name" value="HisKA"/>
    <property type="match status" value="1"/>
</dbReference>
<keyword evidence="4" id="KW-0808">Transferase</keyword>
<dbReference type="AlphaFoldDB" id="A0A964BMU8"/>
<evidence type="ECO:0000256" key="6">
    <source>
        <dbReference type="ARBA" id="ARBA00023012"/>
    </source>
</evidence>
<dbReference type="InterPro" id="IPR003661">
    <property type="entry name" value="HisK_dim/P_dom"/>
</dbReference>
<dbReference type="SMART" id="SM00388">
    <property type="entry name" value="HisKA"/>
    <property type="match status" value="1"/>
</dbReference>
<feature type="coiled-coil region" evidence="7">
    <location>
        <begin position="120"/>
        <end position="147"/>
    </location>
</feature>
<keyword evidence="6" id="KW-0902">Two-component regulatory system</keyword>
<protein>
    <recommendedName>
        <fullName evidence="2">histidine kinase</fullName>
        <ecNumber evidence="2">2.7.13.3</ecNumber>
    </recommendedName>
</protein>
<sequence>MKPVSNQARKFWQKLPVRRRGLVIVAIPITCLIASLTVFSLLQIKLIERERQVNQAHKIYTETQRLITTIANAETGVQGYLITGEEAYLDSYQVASTIVLESFQELQPLIQDDFHQQERFKLAQQQLDESLTLLEKLQQSRGELEINSQEAISPVQLTESIDRTRAVVEEAKWYLYLISTMEERRLLVYQHNLDAQKLFYWLLLGIVVGLGTLASLIAIYLIYRLDDELQQKEDRLCQTNKLLAQVNEQLQLFTANASHELRAPLAAIMSNAQAGLLAPSHDLEQPRQRLAKIVTLAKSMSGLIGNLLFLARQENILDSTLMETVDIVVVLAQLVEEFSTQAAEKNLCFQNHLPDRAMLLQVEPELLRQAVANLLSNAIKYSDPGDTIILSLQAQTEWVLIRVEDNGMGIPDRMLPDIFKPFYRVDKVRSRQTGGFGLGLAIAQQIVQAHGGGIKVDSIVDRGSTFTILLPRTINQQNLMSKTCHTFESAIDDNKHI</sequence>
<proteinExistence type="predicted"/>
<dbReference type="SUPFAM" id="SSF55874">
    <property type="entry name" value="ATPase domain of HSP90 chaperone/DNA topoisomerase II/histidine kinase"/>
    <property type="match status" value="1"/>
</dbReference>
<name>A0A964BMU8_9CYAN</name>
<dbReference type="InterPro" id="IPR004358">
    <property type="entry name" value="Sig_transdc_His_kin-like_C"/>
</dbReference>
<evidence type="ECO:0000256" key="7">
    <source>
        <dbReference type="SAM" id="Coils"/>
    </source>
</evidence>
<evidence type="ECO:0000256" key="4">
    <source>
        <dbReference type="ARBA" id="ARBA00022679"/>
    </source>
</evidence>
<dbReference type="InterPro" id="IPR036890">
    <property type="entry name" value="HATPase_C_sf"/>
</dbReference>
<dbReference type="InterPro" id="IPR050736">
    <property type="entry name" value="Sensor_HK_Regulatory"/>
</dbReference>
<dbReference type="InterPro" id="IPR005467">
    <property type="entry name" value="His_kinase_dom"/>
</dbReference>
<evidence type="ECO:0000259" key="9">
    <source>
        <dbReference type="PROSITE" id="PS50109"/>
    </source>
</evidence>
<dbReference type="InterPro" id="IPR003594">
    <property type="entry name" value="HATPase_dom"/>
</dbReference>
<dbReference type="GO" id="GO:0000155">
    <property type="term" value="F:phosphorelay sensor kinase activity"/>
    <property type="evidence" value="ECO:0007669"/>
    <property type="project" value="InterPro"/>
</dbReference>
<dbReference type="Pfam" id="PF02518">
    <property type="entry name" value="HATPase_c"/>
    <property type="match status" value="1"/>
</dbReference>
<dbReference type="CDD" id="cd00075">
    <property type="entry name" value="HATPase"/>
    <property type="match status" value="1"/>
</dbReference>
<dbReference type="Pfam" id="PF05227">
    <property type="entry name" value="CHASE3"/>
    <property type="match status" value="1"/>
</dbReference>
<organism evidence="10 11">
    <name type="scientific">Waterburya agarophytonicola KI4</name>
    <dbReference type="NCBI Taxonomy" id="2874699"/>
    <lineage>
        <taxon>Bacteria</taxon>
        <taxon>Bacillati</taxon>
        <taxon>Cyanobacteriota</taxon>
        <taxon>Cyanophyceae</taxon>
        <taxon>Pleurocapsales</taxon>
        <taxon>Hyellaceae</taxon>
        <taxon>Waterburya</taxon>
        <taxon>Waterburya agarophytonicola</taxon>
    </lineage>
</organism>
<dbReference type="Gene3D" id="1.10.287.130">
    <property type="match status" value="1"/>
</dbReference>
<dbReference type="FunFam" id="3.30.565.10:FF:000006">
    <property type="entry name" value="Sensor histidine kinase WalK"/>
    <property type="match status" value="1"/>
</dbReference>
<keyword evidence="8" id="KW-0472">Membrane</keyword>
<feature type="transmembrane region" description="Helical" evidence="8">
    <location>
        <begin position="21"/>
        <end position="42"/>
    </location>
</feature>
<dbReference type="PANTHER" id="PTHR43711:SF1">
    <property type="entry name" value="HISTIDINE KINASE 1"/>
    <property type="match status" value="1"/>
</dbReference>
<comment type="catalytic activity">
    <reaction evidence="1">
        <text>ATP + protein L-histidine = ADP + protein N-phospho-L-histidine.</text>
        <dbReference type="EC" id="2.7.13.3"/>
    </reaction>
</comment>
<dbReference type="InterPro" id="IPR036097">
    <property type="entry name" value="HisK_dim/P_sf"/>
</dbReference>
<dbReference type="RefSeq" id="WP_229638556.1">
    <property type="nucleotide sequence ID" value="NZ_JADWDC010000002.1"/>
</dbReference>
<evidence type="ECO:0000256" key="5">
    <source>
        <dbReference type="ARBA" id="ARBA00022777"/>
    </source>
</evidence>
<dbReference type="Proteomes" id="UP000729733">
    <property type="component" value="Unassembled WGS sequence"/>
</dbReference>
<feature type="transmembrane region" description="Helical" evidence="8">
    <location>
        <begin position="198"/>
        <end position="223"/>
    </location>
</feature>
<dbReference type="SMART" id="SM00387">
    <property type="entry name" value="HATPase_c"/>
    <property type="match status" value="1"/>
</dbReference>
<dbReference type="EMBL" id="JADWDC010000002">
    <property type="protein sequence ID" value="MCC0175551.1"/>
    <property type="molecule type" value="Genomic_DNA"/>
</dbReference>
<dbReference type="Gene3D" id="3.30.565.10">
    <property type="entry name" value="Histidine kinase-like ATPase, C-terminal domain"/>
    <property type="match status" value="1"/>
</dbReference>
<dbReference type="PANTHER" id="PTHR43711">
    <property type="entry name" value="TWO-COMPONENT HISTIDINE KINASE"/>
    <property type="match status" value="1"/>
</dbReference>
<evidence type="ECO:0000313" key="11">
    <source>
        <dbReference type="Proteomes" id="UP000729733"/>
    </source>
</evidence>
<dbReference type="CDD" id="cd19410">
    <property type="entry name" value="HK9-like_sensor"/>
    <property type="match status" value="1"/>
</dbReference>
<dbReference type="InterPro" id="IPR007891">
    <property type="entry name" value="CHASE3"/>
</dbReference>
<feature type="domain" description="Histidine kinase" evidence="9">
    <location>
        <begin position="256"/>
        <end position="474"/>
    </location>
</feature>
<keyword evidence="8" id="KW-1133">Transmembrane helix</keyword>
<gene>
    <name evidence="10" type="ORF">I4641_00970</name>
</gene>
<evidence type="ECO:0000256" key="3">
    <source>
        <dbReference type="ARBA" id="ARBA00022553"/>
    </source>
</evidence>
<keyword evidence="5" id="KW-0418">Kinase</keyword>
<evidence type="ECO:0000256" key="8">
    <source>
        <dbReference type="SAM" id="Phobius"/>
    </source>
</evidence>
<dbReference type="CDD" id="cd00082">
    <property type="entry name" value="HisKA"/>
    <property type="match status" value="1"/>
</dbReference>
<comment type="caution">
    <text evidence="10">The sequence shown here is derived from an EMBL/GenBank/DDBJ whole genome shotgun (WGS) entry which is preliminary data.</text>
</comment>
<dbReference type="PROSITE" id="PS50109">
    <property type="entry name" value="HIS_KIN"/>
    <property type="match status" value="1"/>
</dbReference>
<keyword evidence="3" id="KW-0597">Phosphoprotein</keyword>
<keyword evidence="8" id="KW-0812">Transmembrane</keyword>
<dbReference type="PRINTS" id="PR00344">
    <property type="entry name" value="BCTRLSENSOR"/>
</dbReference>
<keyword evidence="11" id="KW-1185">Reference proteome</keyword>
<accession>A0A964BMU8</accession>
<dbReference type="EC" id="2.7.13.3" evidence="2"/>
<dbReference type="SUPFAM" id="SSF47384">
    <property type="entry name" value="Homodimeric domain of signal transducing histidine kinase"/>
    <property type="match status" value="1"/>
</dbReference>
<reference evidence="10" key="1">
    <citation type="journal article" date="2021" name="Antonie Van Leeuwenhoek">
        <title>Draft genome and description of Waterburya agarophytonicola gen. nov. sp. nov. (Pleurocapsales, Cyanobacteria): a seaweed symbiont.</title>
        <authorList>
            <person name="Bonthond G."/>
            <person name="Shalygin S."/>
            <person name="Bayer T."/>
            <person name="Weinberger F."/>
        </authorList>
    </citation>
    <scope>NUCLEOTIDE SEQUENCE</scope>
    <source>
        <strain evidence="10">KI4</strain>
    </source>
</reference>
<evidence type="ECO:0000313" key="10">
    <source>
        <dbReference type="EMBL" id="MCC0175551.1"/>
    </source>
</evidence>
<evidence type="ECO:0000256" key="1">
    <source>
        <dbReference type="ARBA" id="ARBA00000085"/>
    </source>
</evidence>